<keyword evidence="2" id="KW-1133">Transmembrane helix</keyword>
<feature type="chain" id="PRO_5034308917" description="SCP domain-containing protein" evidence="3">
    <location>
        <begin position="23"/>
        <end position="609"/>
    </location>
</feature>
<dbReference type="SUPFAM" id="SSF55797">
    <property type="entry name" value="PR-1-like"/>
    <property type="match status" value="1"/>
</dbReference>
<sequence length="609" mass="65192">MTRLSLLISLSFALPFIPSGLAGPACARKHYQVANCVSICKSKWGWTGSMMGTDPWGSVVKKVDINDWDSVVSVACGSPVASPTPSTAVQPIPSTSTALQTESVTPTIVVTTTSSTSSATSSKSSAISSSSVLSSSSIAPSVSAQGFLASARRSSTTVVPQPTTSIRPPQFQSTSTKVETVITTRQPATTKASTTQAPQVTQTPNNGGSTGSSGGTSNADIQAYLAGHNTIRAQHGAAPLTWSDSLAAKAQQWANGCKFQHSGGSLGPFGENLAAGTGSDYGISQAIKDWTDEVSDYNPSNPVASHFTQVVWKGTSEVGCAVQSCNGIFDASFGPAKYFVCEYSKQGNIVGQFALAPTHGTFMRLSSRVLRTASEATYVFLALVAVVATGLSCAAIISQAVRTSPGRSWTNNFNALVIGASYIIVFAASASFCVKRRVAVRLKLQRISKTYRSVGKHDLPDSVHKHVLQEYTRACLVSFESLPKNVYHEGWGRPGTKYNGVSFRRALLDTIPHIDELAHVVIPLHPRLKPHARMLHHFRFLNPLLPKDEDGMTPLHYYDSAIQLARHSSREVTEEEFETGMEAAYQIEKCLNECRLEMLESDSTTQLEG</sequence>
<organism evidence="5">
    <name type="scientific">Psilocybe cubensis</name>
    <name type="common">Psychedelic mushroom</name>
    <name type="synonym">Stropharia cubensis</name>
    <dbReference type="NCBI Taxonomy" id="181762"/>
    <lineage>
        <taxon>Eukaryota</taxon>
        <taxon>Fungi</taxon>
        <taxon>Dikarya</taxon>
        <taxon>Basidiomycota</taxon>
        <taxon>Agaricomycotina</taxon>
        <taxon>Agaricomycetes</taxon>
        <taxon>Agaricomycetidae</taxon>
        <taxon>Agaricales</taxon>
        <taxon>Agaricineae</taxon>
        <taxon>Strophariaceae</taxon>
        <taxon>Psilocybe</taxon>
    </lineage>
</organism>
<dbReference type="PANTHER" id="PTHR10334">
    <property type="entry name" value="CYSTEINE-RICH SECRETORY PROTEIN-RELATED"/>
    <property type="match status" value="1"/>
</dbReference>
<dbReference type="SMART" id="SM00198">
    <property type="entry name" value="SCP"/>
    <property type="match status" value="1"/>
</dbReference>
<evidence type="ECO:0000256" key="3">
    <source>
        <dbReference type="SAM" id="SignalP"/>
    </source>
</evidence>
<evidence type="ECO:0000313" key="5">
    <source>
        <dbReference type="EMBL" id="KAG5174181.1"/>
    </source>
</evidence>
<feature type="transmembrane region" description="Helical" evidence="2">
    <location>
        <begin position="413"/>
        <end position="434"/>
    </location>
</feature>
<dbReference type="AlphaFoldDB" id="A0A8H7YA83"/>
<name>A0A8H7YA83_PSICU</name>
<feature type="domain" description="SCP" evidence="4">
    <location>
        <begin position="219"/>
        <end position="351"/>
    </location>
</feature>
<dbReference type="InterPro" id="IPR014044">
    <property type="entry name" value="CAP_dom"/>
</dbReference>
<evidence type="ECO:0000256" key="2">
    <source>
        <dbReference type="SAM" id="Phobius"/>
    </source>
</evidence>
<accession>A0A8H7YA83</accession>
<comment type="caution">
    <text evidence="5">The sequence shown here is derived from an EMBL/GenBank/DDBJ whole genome shotgun (WGS) entry which is preliminary data.</text>
</comment>
<feature type="region of interest" description="Disordered" evidence="1">
    <location>
        <begin position="150"/>
        <end position="219"/>
    </location>
</feature>
<protein>
    <recommendedName>
        <fullName evidence="4">SCP domain-containing protein</fullName>
    </recommendedName>
</protein>
<dbReference type="PRINTS" id="PR00837">
    <property type="entry name" value="V5TPXLIKE"/>
</dbReference>
<gene>
    <name evidence="5" type="ORF">JR316_000839</name>
</gene>
<feature type="compositionally biased region" description="Polar residues" evidence="1">
    <location>
        <begin position="166"/>
        <end position="204"/>
    </location>
</feature>
<proteinExistence type="predicted"/>
<dbReference type="InterPro" id="IPR035940">
    <property type="entry name" value="CAP_sf"/>
</dbReference>
<dbReference type="Pfam" id="PF00188">
    <property type="entry name" value="CAP"/>
    <property type="match status" value="1"/>
</dbReference>
<dbReference type="Gene3D" id="3.40.33.10">
    <property type="entry name" value="CAP"/>
    <property type="match status" value="1"/>
</dbReference>
<feature type="signal peptide" evidence="3">
    <location>
        <begin position="1"/>
        <end position="22"/>
    </location>
</feature>
<keyword evidence="2" id="KW-0812">Transmembrane</keyword>
<reference evidence="5" key="1">
    <citation type="submission" date="2021-02" db="EMBL/GenBank/DDBJ databases">
        <title>Psilocybe cubensis genome.</title>
        <authorList>
            <person name="Mckernan K.J."/>
            <person name="Crawford S."/>
            <person name="Trippe A."/>
            <person name="Kane L.T."/>
            <person name="Mclaughlin S."/>
        </authorList>
    </citation>
    <scope>NUCLEOTIDE SEQUENCE [LARGE SCALE GENOMIC DNA]</scope>
    <source>
        <strain evidence="5">MGC-MH-2018</strain>
    </source>
</reference>
<feature type="compositionally biased region" description="Low complexity" evidence="1">
    <location>
        <begin position="154"/>
        <end position="165"/>
    </location>
</feature>
<dbReference type="OrthoDB" id="337038at2759"/>
<feature type="transmembrane region" description="Helical" evidence="2">
    <location>
        <begin position="378"/>
        <end position="401"/>
    </location>
</feature>
<keyword evidence="2" id="KW-0472">Membrane</keyword>
<evidence type="ECO:0000259" key="4">
    <source>
        <dbReference type="SMART" id="SM00198"/>
    </source>
</evidence>
<dbReference type="InterPro" id="IPR001283">
    <property type="entry name" value="CRISP-related"/>
</dbReference>
<keyword evidence="3" id="KW-0732">Signal</keyword>
<dbReference type="EMBL" id="JAFIQS010000001">
    <property type="protein sequence ID" value="KAG5174181.1"/>
    <property type="molecule type" value="Genomic_DNA"/>
</dbReference>
<evidence type="ECO:0000256" key="1">
    <source>
        <dbReference type="SAM" id="MobiDB-lite"/>
    </source>
</evidence>